<reference evidence="1 2" key="1">
    <citation type="submission" date="2021-04" db="EMBL/GenBank/DDBJ databases">
        <authorList>
            <person name="De Guttry C."/>
            <person name="Zahm M."/>
            <person name="Klopp C."/>
            <person name="Cabau C."/>
            <person name="Louis A."/>
            <person name="Berthelot C."/>
            <person name="Parey E."/>
            <person name="Roest Crollius H."/>
            <person name="Montfort J."/>
            <person name="Robinson-Rechavi M."/>
            <person name="Bucao C."/>
            <person name="Bouchez O."/>
            <person name="Gislard M."/>
            <person name="Lluch J."/>
            <person name="Milhes M."/>
            <person name="Lampietro C."/>
            <person name="Lopez Roques C."/>
            <person name="Donnadieu C."/>
            <person name="Braasch I."/>
            <person name="Desvignes T."/>
            <person name="Postlethwait J."/>
            <person name="Bobe J."/>
            <person name="Wedekind C."/>
            <person name="Guiguen Y."/>
        </authorList>
    </citation>
    <scope>NUCLEOTIDE SEQUENCE [LARGE SCALE GENOMIC DNA]</scope>
    <source>
        <strain evidence="1">Cs_M1</strain>
        <tissue evidence="1">Blood</tissue>
    </source>
</reference>
<dbReference type="AlphaFoldDB" id="A0AAN8QDD5"/>
<comment type="caution">
    <text evidence="1">The sequence shown here is derived from an EMBL/GenBank/DDBJ whole genome shotgun (WGS) entry which is preliminary data.</text>
</comment>
<keyword evidence="2" id="KW-1185">Reference proteome</keyword>
<sequence length="77" mass="8896">MKVCTMEPKTQISCETGDSSVETGHIFTPLIWKHLVFQLPQQCSKLSWICYCYSTILHKAVTMFSFTIIIEFSPVYK</sequence>
<evidence type="ECO:0000313" key="2">
    <source>
        <dbReference type="Proteomes" id="UP001356427"/>
    </source>
</evidence>
<evidence type="ECO:0000313" key="1">
    <source>
        <dbReference type="EMBL" id="KAK6300485.1"/>
    </source>
</evidence>
<proteinExistence type="predicted"/>
<organism evidence="1 2">
    <name type="scientific">Coregonus suidteri</name>
    <dbReference type="NCBI Taxonomy" id="861788"/>
    <lineage>
        <taxon>Eukaryota</taxon>
        <taxon>Metazoa</taxon>
        <taxon>Chordata</taxon>
        <taxon>Craniata</taxon>
        <taxon>Vertebrata</taxon>
        <taxon>Euteleostomi</taxon>
        <taxon>Actinopterygii</taxon>
        <taxon>Neopterygii</taxon>
        <taxon>Teleostei</taxon>
        <taxon>Protacanthopterygii</taxon>
        <taxon>Salmoniformes</taxon>
        <taxon>Salmonidae</taxon>
        <taxon>Coregoninae</taxon>
        <taxon>Coregonus</taxon>
    </lineage>
</organism>
<dbReference type="Proteomes" id="UP001356427">
    <property type="component" value="Unassembled WGS sequence"/>
</dbReference>
<gene>
    <name evidence="1" type="ORF">J4Q44_G00285830</name>
</gene>
<accession>A0AAN8QDD5</accession>
<name>A0AAN8QDD5_9TELE</name>
<protein>
    <submittedName>
        <fullName evidence="1">Uncharacterized protein</fullName>
    </submittedName>
</protein>
<dbReference type="EMBL" id="JAGTTL010000027">
    <property type="protein sequence ID" value="KAK6300485.1"/>
    <property type="molecule type" value="Genomic_DNA"/>
</dbReference>